<dbReference type="SMART" id="SM00252">
    <property type="entry name" value="SH2"/>
    <property type="match status" value="1"/>
</dbReference>
<feature type="domain" description="SH2" evidence="6">
    <location>
        <begin position="189"/>
        <end position="281"/>
    </location>
</feature>
<dbReference type="FunFam" id="3.30.505.10:FF:000022">
    <property type="entry name" value="Growth factor receptor-bound protein 2"/>
    <property type="match status" value="1"/>
</dbReference>
<dbReference type="PROSITE" id="PS50001">
    <property type="entry name" value="SH2"/>
    <property type="match status" value="1"/>
</dbReference>
<reference evidence="9" key="1">
    <citation type="submission" date="2003-08" db="EMBL/GenBank/DDBJ databases">
        <authorList>
            <person name="Birren B."/>
            <person name="Nusbaum C."/>
            <person name="Abebe A."/>
            <person name="Abouelleil A."/>
            <person name="Adekoya E."/>
            <person name="Ait-zahra M."/>
            <person name="Allen N."/>
            <person name="Allen T."/>
            <person name="An P."/>
            <person name="Anderson M."/>
            <person name="Anderson S."/>
            <person name="Arachchi H."/>
            <person name="Armbruster J."/>
            <person name="Bachantsang P."/>
            <person name="Baldwin J."/>
            <person name="Barry A."/>
            <person name="Bayul T."/>
            <person name="Blitshsteyn B."/>
            <person name="Bloom T."/>
            <person name="Blye J."/>
            <person name="Boguslavskiy L."/>
            <person name="Borowsky M."/>
            <person name="Boukhgalter B."/>
            <person name="Brunache A."/>
            <person name="Butler J."/>
            <person name="Calixte N."/>
            <person name="Calvo S."/>
            <person name="Camarata J."/>
            <person name="Campo K."/>
            <person name="Chang J."/>
            <person name="Cheshatsang Y."/>
            <person name="Citroen M."/>
            <person name="Collymore A."/>
            <person name="Considine T."/>
            <person name="Cook A."/>
            <person name="Cooke P."/>
            <person name="Corum B."/>
            <person name="Cuomo C."/>
            <person name="David R."/>
            <person name="Dawoe T."/>
            <person name="Degray S."/>
            <person name="Dodge S."/>
            <person name="Dooley K."/>
            <person name="Dorje P."/>
            <person name="Dorjee K."/>
            <person name="Dorris L."/>
            <person name="Duffey N."/>
            <person name="Dupes A."/>
            <person name="Elkins T."/>
            <person name="Engels R."/>
            <person name="Erickson J."/>
            <person name="Farina A."/>
            <person name="Faro S."/>
            <person name="Ferreira P."/>
            <person name="Fischer H."/>
            <person name="Fitzgerald M."/>
            <person name="Foley K."/>
            <person name="Gage D."/>
            <person name="Galagan J."/>
            <person name="Gearin G."/>
            <person name="Gnerre S."/>
            <person name="Gnirke A."/>
            <person name="Goyette A."/>
            <person name="Graham J."/>
            <person name="Grandbois E."/>
            <person name="Gyaltsen K."/>
            <person name="Hafez N."/>
            <person name="Hagopian D."/>
            <person name="Hagos B."/>
            <person name="Hall J."/>
            <person name="Hatcher B."/>
            <person name="Heller A."/>
            <person name="Higgins H."/>
            <person name="Honan T."/>
            <person name="Horn A."/>
            <person name="Houde N."/>
            <person name="Hughes L."/>
            <person name="Hulme W."/>
            <person name="Husby E."/>
            <person name="Iliev I."/>
            <person name="Jaffe D."/>
            <person name="Jones C."/>
            <person name="Kamal M."/>
            <person name="Kamat A."/>
            <person name="Kamvysselis M."/>
            <person name="Karlsson E."/>
            <person name="Kells C."/>
            <person name="Kieu A."/>
            <person name="Kisner P."/>
            <person name="Kodira C."/>
            <person name="Kulbokas E."/>
            <person name="Labutti K."/>
            <person name="Lama D."/>
            <person name="Landers T."/>
            <person name="Leger J."/>
            <person name="Levine S."/>
            <person name="Lewis D."/>
            <person name="Lewis T."/>
            <person name="Lindblad-toh K."/>
            <person name="Liu X."/>
            <person name="Lokyitsang T."/>
            <person name="Lokyitsang Y."/>
            <person name="Lucien O."/>
            <person name="Lui A."/>
            <person name="Ma L.J."/>
            <person name="Mabbitt R."/>
            <person name="Macdonald J."/>
            <person name="Maclean C."/>
            <person name="Major J."/>
            <person name="Manning J."/>
            <person name="Marabella R."/>
            <person name="Maru K."/>
            <person name="Matthews C."/>
            <person name="Mauceli E."/>
            <person name="Mccarthy M."/>
            <person name="Mcdonough S."/>
            <person name="Mcghee T."/>
            <person name="Meldrim J."/>
            <person name="Meneus L."/>
            <person name="Mesirov J."/>
            <person name="Mihalev A."/>
            <person name="Mihova T."/>
            <person name="Mikkelsen T."/>
            <person name="Mlenga V."/>
            <person name="Moru K."/>
            <person name="Mozes J."/>
            <person name="Mulrain L."/>
            <person name="Munson G."/>
            <person name="Naylor J."/>
            <person name="Newes C."/>
            <person name="Nguyen C."/>
            <person name="Nguyen N."/>
            <person name="Nguyen T."/>
            <person name="Nicol R."/>
            <person name="Nielsen C."/>
            <person name="Nizzari M."/>
            <person name="Norbu C."/>
            <person name="Norbu N."/>
            <person name="O'donnell P."/>
            <person name="Okoawo O."/>
            <person name="O'leary S."/>
            <person name="Omotosho B."/>
            <person name="O'neill K."/>
            <person name="Osman S."/>
            <person name="Parker S."/>
            <person name="Perrin D."/>
            <person name="Phunkhang P."/>
            <person name="Piqani B."/>
            <person name="Purcell S."/>
            <person name="Rachupka T."/>
            <person name="Ramasamy U."/>
            <person name="Rameau R."/>
            <person name="Ray V."/>
            <person name="Raymond C."/>
            <person name="Retta R."/>
            <person name="Richardson S."/>
            <person name="Rise C."/>
            <person name="Rodriguez J."/>
            <person name="Rogers J."/>
            <person name="Rogov P."/>
            <person name="Rutman M."/>
            <person name="Schupbach R."/>
            <person name="Seaman C."/>
            <person name="Settipalli S."/>
            <person name="Sharpe T."/>
            <person name="Sheridan J."/>
            <person name="Sherpa N."/>
            <person name="Shi J."/>
            <person name="Smirnov S."/>
            <person name="Smith C."/>
            <person name="Sougnez C."/>
            <person name="Spencer B."/>
            <person name="Stalker J."/>
            <person name="Stange-thomann N."/>
            <person name="Stavropoulos S."/>
            <person name="Stetson K."/>
            <person name="Stone C."/>
            <person name="Stone S."/>
            <person name="Stubbs M."/>
            <person name="Talamas J."/>
            <person name="Tchuinga P."/>
            <person name="Tenzing P."/>
            <person name="Tesfaye S."/>
            <person name="Theodore J."/>
            <person name="Thoulutsang Y."/>
            <person name="Topham K."/>
            <person name="Towey S."/>
            <person name="Tsamla T."/>
            <person name="Tsomo N."/>
            <person name="Vallee D."/>
            <person name="Vassiliev H."/>
            <person name="Venkataraman V."/>
            <person name="Vinson J."/>
            <person name="Vo A."/>
            <person name="Wade C."/>
            <person name="Wang S."/>
            <person name="Wangchuk T."/>
            <person name="Wangdi T."/>
            <person name="Whittaker C."/>
            <person name="Wilkinson J."/>
            <person name="Wu Y."/>
            <person name="Wyman D."/>
            <person name="Yadav S."/>
            <person name="Yang S."/>
            <person name="Yang X."/>
            <person name="Yeager S."/>
            <person name="Yee E."/>
            <person name="Young G."/>
            <person name="Zainoun J."/>
            <person name="Zembeck L."/>
            <person name="Zimmer A."/>
            <person name="Zody M."/>
            <person name="Lander E."/>
        </authorList>
    </citation>
    <scope>NUCLEOTIDE SEQUENCE [LARGE SCALE GENOMIC DNA]</scope>
</reference>
<keyword evidence="3 4" id="KW-0727">SH2 domain</keyword>
<dbReference type="Ensembl" id="ENSCSAVT00000012176.1">
    <property type="protein sequence ID" value="ENSCSAVP00000012036.1"/>
    <property type="gene ID" value="ENSCSAVG00000007078.1"/>
</dbReference>
<evidence type="ECO:0000256" key="4">
    <source>
        <dbReference type="PROSITE-ProRule" id="PRU00191"/>
    </source>
</evidence>
<dbReference type="AlphaFoldDB" id="H2Z374"/>
<dbReference type="Proteomes" id="UP000007875">
    <property type="component" value="Unassembled WGS sequence"/>
</dbReference>
<dbReference type="HOGENOM" id="CLU_986793_0_0_1"/>
<feature type="domain" description="SH3" evidence="7">
    <location>
        <begin position="61"/>
        <end position="121"/>
    </location>
</feature>
<dbReference type="PANTHER" id="PTHR46037">
    <property type="entry name" value="PROTEIN ENHANCER OF SEVENLESS 2B"/>
    <property type="match status" value="1"/>
</dbReference>
<dbReference type="PRINTS" id="PR00401">
    <property type="entry name" value="SH2DOMAIN"/>
</dbReference>
<dbReference type="InterPro" id="IPR000980">
    <property type="entry name" value="SH2"/>
</dbReference>
<dbReference type="InterPro" id="IPR036860">
    <property type="entry name" value="SH2_dom_sf"/>
</dbReference>
<dbReference type="SUPFAM" id="SSF50044">
    <property type="entry name" value="SH3-domain"/>
    <property type="match status" value="3"/>
</dbReference>
<organism evidence="8 9">
    <name type="scientific">Ciona savignyi</name>
    <name type="common">Pacific transparent sea squirt</name>
    <dbReference type="NCBI Taxonomy" id="51511"/>
    <lineage>
        <taxon>Eukaryota</taxon>
        <taxon>Metazoa</taxon>
        <taxon>Chordata</taxon>
        <taxon>Tunicata</taxon>
        <taxon>Ascidiacea</taxon>
        <taxon>Phlebobranchia</taxon>
        <taxon>Cionidae</taxon>
        <taxon>Ciona</taxon>
    </lineage>
</organism>
<dbReference type="InterPro" id="IPR043539">
    <property type="entry name" value="Grb2-like"/>
</dbReference>
<evidence type="ECO:0000259" key="6">
    <source>
        <dbReference type="PROSITE" id="PS50001"/>
    </source>
</evidence>
<dbReference type="InterPro" id="IPR001452">
    <property type="entry name" value="SH3_domain"/>
</dbReference>
<keyword evidence="9" id="KW-1185">Reference proteome</keyword>
<evidence type="ECO:0000313" key="8">
    <source>
        <dbReference type="Ensembl" id="ENSCSAVP00000012036.1"/>
    </source>
</evidence>
<name>H2Z374_CIOSA</name>
<dbReference type="eggNOG" id="KOG4226">
    <property type="taxonomic scope" value="Eukaryota"/>
</dbReference>
<reference evidence="8" key="3">
    <citation type="submission" date="2025-09" db="UniProtKB">
        <authorList>
            <consortium name="Ensembl"/>
        </authorList>
    </citation>
    <scope>IDENTIFICATION</scope>
</reference>
<keyword evidence="2" id="KW-0677">Repeat</keyword>
<protein>
    <recommendedName>
        <fullName evidence="10">Growth factor receptor-bound protein 2</fullName>
    </recommendedName>
</protein>
<reference evidence="8" key="2">
    <citation type="submission" date="2025-08" db="UniProtKB">
        <authorList>
            <consortium name="Ensembl"/>
        </authorList>
    </citation>
    <scope>IDENTIFICATION</scope>
</reference>
<sequence>MEAITIHDFTASESDELSIKKGSVVKVLSVKQEEKNWYEAEQDGKNGLVPKGYFQIYPYAMAEREVIALYDFTASNSGDLPFKKGSTLKIFIVTQDAAWCKAEQDGKSGIVPKNYLHLKPVKYYGGFAPKTKDAIALYDFTASAPDELSFKKGSILTITMPYLHWYKAEQDGKDGLIPKNYFQLKPHLWYKGKIKRMVAEEILKQQKKNGQFLIRESESTPGDFSLSVRFNNAVQHFKVLRDGAGKYFLWVVKFNSLNQLVDYHRTSSVSRSQTIYLKDMDE</sequence>
<accession>H2Z374</accession>
<keyword evidence="1 5" id="KW-0728">SH3 domain</keyword>
<evidence type="ECO:0000256" key="5">
    <source>
        <dbReference type="PROSITE-ProRule" id="PRU00192"/>
    </source>
</evidence>
<evidence type="ECO:0000256" key="2">
    <source>
        <dbReference type="ARBA" id="ARBA00022737"/>
    </source>
</evidence>
<feature type="domain" description="SH3" evidence="7">
    <location>
        <begin position="1"/>
        <end position="59"/>
    </location>
</feature>
<dbReference type="CDD" id="cd09941">
    <property type="entry name" value="SH2_Grb2_like"/>
    <property type="match status" value="1"/>
</dbReference>
<evidence type="ECO:0000259" key="7">
    <source>
        <dbReference type="PROSITE" id="PS50002"/>
    </source>
</evidence>
<dbReference type="PROSITE" id="PS50002">
    <property type="entry name" value="SH3"/>
    <property type="match status" value="3"/>
</dbReference>
<dbReference type="Pfam" id="PF00018">
    <property type="entry name" value="SH3_1"/>
    <property type="match status" value="3"/>
</dbReference>
<evidence type="ECO:0000313" key="9">
    <source>
        <dbReference type="Proteomes" id="UP000007875"/>
    </source>
</evidence>
<dbReference type="PRINTS" id="PR00452">
    <property type="entry name" value="SH3DOMAIN"/>
</dbReference>
<dbReference type="SUPFAM" id="SSF55550">
    <property type="entry name" value="SH2 domain"/>
    <property type="match status" value="1"/>
</dbReference>
<evidence type="ECO:0008006" key="10">
    <source>
        <dbReference type="Google" id="ProtNLM"/>
    </source>
</evidence>
<evidence type="ECO:0000256" key="1">
    <source>
        <dbReference type="ARBA" id="ARBA00022443"/>
    </source>
</evidence>
<dbReference type="Gene3D" id="2.30.30.40">
    <property type="entry name" value="SH3 Domains"/>
    <property type="match status" value="3"/>
</dbReference>
<dbReference type="PRINTS" id="PR00499">
    <property type="entry name" value="P67PHOX"/>
</dbReference>
<dbReference type="InParanoid" id="H2Z374"/>
<dbReference type="eggNOG" id="KOG3601">
    <property type="taxonomic scope" value="Eukaryota"/>
</dbReference>
<dbReference type="SMART" id="SM00326">
    <property type="entry name" value="SH3"/>
    <property type="match status" value="3"/>
</dbReference>
<dbReference type="Pfam" id="PF00017">
    <property type="entry name" value="SH2"/>
    <property type="match status" value="1"/>
</dbReference>
<dbReference type="GeneTree" id="ENSGT00940000155738"/>
<dbReference type="Gene3D" id="3.30.505.10">
    <property type="entry name" value="SH2 domain"/>
    <property type="match status" value="1"/>
</dbReference>
<proteinExistence type="predicted"/>
<dbReference type="InterPro" id="IPR036028">
    <property type="entry name" value="SH3-like_dom_sf"/>
</dbReference>
<dbReference type="STRING" id="51511.ENSCSAVP00000012036"/>
<evidence type="ECO:0000256" key="3">
    <source>
        <dbReference type="ARBA" id="ARBA00022999"/>
    </source>
</evidence>
<feature type="domain" description="SH3" evidence="7">
    <location>
        <begin position="129"/>
        <end position="187"/>
    </location>
</feature>